<dbReference type="InterPro" id="IPR008775">
    <property type="entry name" value="Phytyl_CoA_dOase-like"/>
</dbReference>
<dbReference type="Proteomes" id="UP000291116">
    <property type="component" value="Unassembled WGS sequence"/>
</dbReference>
<proteinExistence type="predicted"/>
<dbReference type="PANTHER" id="PTHR37563:SF2">
    <property type="entry name" value="PHYTANOYL-COA DIOXYGENASE FAMILY PROTEIN (AFU_ORTHOLOGUE AFUA_2G03330)"/>
    <property type="match status" value="1"/>
</dbReference>
<protein>
    <submittedName>
        <fullName evidence="2">Uncharacterized protein</fullName>
    </submittedName>
</protein>
<dbReference type="EMBL" id="CAACVS010000065">
    <property type="protein sequence ID" value="VEU35677.1"/>
    <property type="molecule type" value="Genomic_DNA"/>
</dbReference>
<evidence type="ECO:0000313" key="3">
    <source>
        <dbReference type="Proteomes" id="UP000291116"/>
    </source>
</evidence>
<organism evidence="2 3">
    <name type="scientific">Pseudo-nitzschia multistriata</name>
    <dbReference type="NCBI Taxonomy" id="183589"/>
    <lineage>
        <taxon>Eukaryota</taxon>
        <taxon>Sar</taxon>
        <taxon>Stramenopiles</taxon>
        <taxon>Ochrophyta</taxon>
        <taxon>Bacillariophyta</taxon>
        <taxon>Bacillariophyceae</taxon>
        <taxon>Bacillariophycidae</taxon>
        <taxon>Bacillariales</taxon>
        <taxon>Bacillariaceae</taxon>
        <taxon>Pseudo-nitzschia</taxon>
    </lineage>
</organism>
<reference evidence="2 3" key="1">
    <citation type="submission" date="2019-01" db="EMBL/GenBank/DDBJ databases">
        <authorList>
            <person name="Ferrante I. M."/>
        </authorList>
    </citation>
    <scope>NUCLEOTIDE SEQUENCE [LARGE SCALE GENOMIC DNA]</scope>
    <source>
        <strain evidence="2 3">B856</strain>
    </source>
</reference>
<keyword evidence="3" id="KW-1185">Reference proteome</keyword>
<evidence type="ECO:0000256" key="1">
    <source>
        <dbReference type="SAM" id="MobiDB-lite"/>
    </source>
</evidence>
<dbReference type="PANTHER" id="PTHR37563">
    <property type="entry name" value="PHYTANOYL-COA DIOXYGENASE FAMILY PROTEIN (AFU_ORTHOLOGUE AFUA_2G03330)"/>
    <property type="match status" value="1"/>
</dbReference>
<dbReference type="AlphaFoldDB" id="A0A448Z0Q4"/>
<dbReference type="Pfam" id="PF05721">
    <property type="entry name" value="PhyH"/>
    <property type="match status" value="1"/>
</dbReference>
<evidence type="ECO:0000313" key="2">
    <source>
        <dbReference type="EMBL" id="VEU35677.1"/>
    </source>
</evidence>
<accession>A0A448Z0Q4</accession>
<feature type="region of interest" description="Disordered" evidence="1">
    <location>
        <begin position="58"/>
        <end position="82"/>
    </location>
</feature>
<sequence>MVQTRSPSQKDPLFCSRCAFVLRTSRFLSTVLLLLLLLLQSARGLRISEGFAMGSKLPDAKTDPNSYQNDDRTLYHLPPPPRCERHHTERDDYDLDALATALETDGVVVLPDVYSKEQIEAFREAHSQNFSIVTKLMAGRDVRPIDKPYRHDFDTKRYYLMPHYSIEDEETGESDEVIEISPGRLDYTFGMNPYWDDDEEEEEEEECGDEKNPFASLEFRRPKILAELMDRMLRSDYKSYAGALPVSAANDNDSDDNESNSNVPRDGPWHRDVYLLFDDETVDVGLPHPYYFTVLIPLVETSAENGATEFLLGSHRQTCGEALQRSGNSFQPRIQPGSVVVFDGRICHRGRGNNTREDRTVLYMVWTKRWYNDY</sequence>
<gene>
    <name evidence="2" type="ORF">PSNMU_V1.4_AUG-EV-PASAV3_0024230</name>
</gene>
<dbReference type="Gene3D" id="2.60.120.620">
    <property type="entry name" value="q2cbj1_9rhob like domain"/>
    <property type="match status" value="1"/>
</dbReference>
<dbReference type="InterPro" id="IPR051961">
    <property type="entry name" value="Fungal_Metabolite_Diox"/>
</dbReference>
<dbReference type="SUPFAM" id="SSF51197">
    <property type="entry name" value="Clavaminate synthase-like"/>
    <property type="match status" value="1"/>
</dbReference>
<name>A0A448Z0Q4_9STRA</name>
<dbReference type="OrthoDB" id="420046at2759"/>